<name>A0ABT2ZRT7_9RHOB</name>
<dbReference type="SUPFAM" id="SSF46785">
    <property type="entry name" value="Winged helix' DNA-binding domain"/>
    <property type="match status" value="1"/>
</dbReference>
<dbReference type="InterPro" id="IPR036388">
    <property type="entry name" value="WH-like_DNA-bd_sf"/>
</dbReference>
<dbReference type="SMART" id="SM00347">
    <property type="entry name" value="HTH_MARR"/>
    <property type="match status" value="1"/>
</dbReference>
<dbReference type="EMBL" id="JAOWKZ010000004">
    <property type="protein sequence ID" value="MCV2873872.1"/>
    <property type="molecule type" value="Genomic_DNA"/>
</dbReference>
<organism evidence="2 3">
    <name type="scientific">Albidovulum litorale</name>
    <dbReference type="NCBI Taxonomy" id="2984134"/>
    <lineage>
        <taxon>Bacteria</taxon>
        <taxon>Pseudomonadati</taxon>
        <taxon>Pseudomonadota</taxon>
        <taxon>Alphaproteobacteria</taxon>
        <taxon>Rhodobacterales</taxon>
        <taxon>Paracoccaceae</taxon>
        <taxon>Albidovulum</taxon>
    </lineage>
</organism>
<dbReference type="PANTHER" id="PTHR33164:SF99">
    <property type="entry name" value="MARR FAMILY REGULATORY PROTEIN"/>
    <property type="match status" value="1"/>
</dbReference>
<dbReference type="Proteomes" id="UP001652564">
    <property type="component" value="Unassembled WGS sequence"/>
</dbReference>
<dbReference type="InterPro" id="IPR039422">
    <property type="entry name" value="MarR/SlyA-like"/>
</dbReference>
<dbReference type="RefSeq" id="WP_263741103.1">
    <property type="nucleotide sequence ID" value="NZ_JAOWKZ010000004.1"/>
</dbReference>
<dbReference type="InterPro" id="IPR000835">
    <property type="entry name" value="HTH_MarR-typ"/>
</dbReference>
<dbReference type="PROSITE" id="PS50995">
    <property type="entry name" value="HTH_MARR_2"/>
    <property type="match status" value="1"/>
</dbReference>
<dbReference type="Gene3D" id="1.10.10.10">
    <property type="entry name" value="Winged helix-like DNA-binding domain superfamily/Winged helix DNA-binding domain"/>
    <property type="match status" value="1"/>
</dbReference>
<keyword evidence="3" id="KW-1185">Reference proteome</keyword>
<evidence type="ECO:0000313" key="2">
    <source>
        <dbReference type="EMBL" id="MCV2873872.1"/>
    </source>
</evidence>
<dbReference type="PANTHER" id="PTHR33164">
    <property type="entry name" value="TRANSCRIPTIONAL REGULATOR, MARR FAMILY"/>
    <property type="match status" value="1"/>
</dbReference>
<feature type="domain" description="HTH marR-type" evidence="1">
    <location>
        <begin position="1"/>
        <end position="136"/>
    </location>
</feature>
<dbReference type="InterPro" id="IPR036390">
    <property type="entry name" value="WH_DNA-bd_sf"/>
</dbReference>
<evidence type="ECO:0000259" key="1">
    <source>
        <dbReference type="PROSITE" id="PS50995"/>
    </source>
</evidence>
<reference evidence="2 3" key="1">
    <citation type="submission" date="2022-10" db="EMBL/GenBank/DDBJ databases">
        <title>Defluviimonas sp. nov., isolated from ocean surface sediments.</title>
        <authorList>
            <person name="He W."/>
            <person name="Wang L."/>
            <person name="Zhang D.-F."/>
        </authorList>
    </citation>
    <scope>NUCLEOTIDE SEQUENCE [LARGE SCALE GENOMIC DNA]</scope>
    <source>
        <strain evidence="2 3">WL0050</strain>
    </source>
</reference>
<sequence length="147" mass="16072">MKDLHKIIWQTRPLLQQIETAVAAGLDGTGLTVRMRAVLEILFSDGPMTVPALARHLSIQRQYVQIMVNETEAAGFTTRHPNPAHKASHLVDLTEAGRDAIGKALTREAEIVSRIARQFDPADIAAAKRVSDGLISAFRQINGEEPA</sequence>
<evidence type="ECO:0000313" key="3">
    <source>
        <dbReference type="Proteomes" id="UP001652564"/>
    </source>
</evidence>
<gene>
    <name evidence="2" type="ORF">OEZ71_16365</name>
</gene>
<proteinExistence type="predicted"/>
<comment type="caution">
    <text evidence="2">The sequence shown here is derived from an EMBL/GenBank/DDBJ whole genome shotgun (WGS) entry which is preliminary data.</text>
</comment>
<protein>
    <submittedName>
        <fullName evidence="2">MarR family winged helix-turn-helix transcriptional regulator</fullName>
    </submittedName>
</protein>
<accession>A0ABT2ZRT7</accession>